<dbReference type="Proteomes" id="UP001143328">
    <property type="component" value="Unassembled WGS sequence"/>
</dbReference>
<evidence type="ECO:0008006" key="3">
    <source>
        <dbReference type="Google" id="ProtNLM"/>
    </source>
</evidence>
<evidence type="ECO:0000313" key="1">
    <source>
        <dbReference type="EMBL" id="GLK88382.1"/>
    </source>
</evidence>
<reference evidence="1" key="2">
    <citation type="submission" date="2023-01" db="EMBL/GenBank/DDBJ databases">
        <authorList>
            <person name="Sun Q."/>
            <person name="Evtushenko L."/>
        </authorList>
    </citation>
    <scope>NUCLEOTIDE SEQUENCE</scope>
    <source>
        <strain evidence="1">VKM B-2935</strain>
    </source>
</reference>
<organism evidence="1 2">
    <name type="scientific">Pseudomonas turukhanskensis</name>
    <dbReference type="NCBI Taxonomy" id="1806536"/>
    <lineage>
        <taxon>Bacteria</taxon>
        <taxon>Pseudomonadati</taxon>
        <taxon>Pseudomonadota</taxon>
        <taxon>Gammaproteobacteria</taxon>
        <taxon>Pseudomonadales</taxon>
        <taxon>Pseudomonadaceae</taxon>
        <taxon>Pseudomonas</taxon>
    </lineage>
</organism>
<dbReference type="AlphaFoldDB" id="A0A9W6K411"/>
<protein>
    <recommendedName>
        <fullName evidence="3">Photosynthesis system II assembly factor Ycf48/Hcf136-like domain-containing protein</fullName>
    </recommendedName>
</protein>
<accession>A0A9W6K411</accession>
<keyword evidence="2" id="KW-1185">Reference proteome</keyword>
<reference evidence="1" key="1">
    <citation type="journal article" date="2014" name="Int. J. Syst. Evol. Microbiol.">
        <title>Complete genome sequence of Corynebacterium casei LMG S-19264T (=DSM 44701T), isolated from a smear-ripened cheese.</title>
        <authorList>
            <consortium name="US DOE Joint Genome Institute (JGI-PGF)"/>
            <person name="Walter F."/>
            <person name="Albersmeier A."/>
            <person name="Kalinowski J."/>
            <person name="Ruckert C."/>
        </authorList>
    </citation>
    <scope>NUCLEOTIDE SEQUENCE</scope>
    <source>
        <strain evidence="1">VKM B-2935</strain>
    </source>
</reference>
<proteinExistence type="predicted"/>
<dbReference type="EMBL" id="BSFN01000003">
    <property type="protein sequence ID" value="GLK88382.1"/>
    <property type="molecule type" value="Genomic_DNA"/>
</dbReference>
<gene>
    <name evidence="1" type="ORF">GCM10017655_14440</name>
</gene>
<comment type="caution">
    <text evidence="1">The sequence shown here is derived from an EMBL/GenBank/DDBJ whole genome shotgun (WGS) entry which is preliminary data.</text>
</comment>
<dbReference type="SUPFAM" id="SSF63829">
    <property type="entry name" value="Calcium-dependent phosphotriesterase"/>
    <property type="match status" value="1"/>
</dbReference>
<name>A0A9W6K411_9PSED</name>
<evidence type="ECO:0000313" key="2">
    <source>
        <dbReference type="Proteomes" id="UP001143328"/>
    </source>
</evidence>
<dbReference type="RefSeq" id="WP_271194604.1">
    <property type="nucleotide sequence ID" value="NZ_BSFN01000003.1"/>
</dbReference>
<sequence>MTSQWTDLFSYVTGVVRYNDLAYVASVSDEMRENRVTHSYVTEWDAGTWRVGDEDDDLLPWDVVAATLVHKPLEQALFLGASGNVLVLGSGDTHEEQIPDHEETGISGRGNLRGVCAVEGVAYACGMDRQVYRRHGENDWRPLDTGARPPAEDEEIVGFETIGGFNSKEIYAAGWNGEIWEFGGKRWVQRDSPTNLILTALCCGEDGFVYIAGQSGTLLRGRNATWEVLEQEGVEEDLWSLAWFDGALYASSMVGVYRLVNDQLELVDFGDAQPSSCFHLSAADGVLWSIASKAIVAFDGTTWTRIDG</sequence>